<sequence length="219" mass="21775">LKVEEGGKEMVVYKDASAPQSLSDMVPRAGDTDLGAFYDTDKKHDTEPGALVDYSDGLVAPREDTVPSVETLLYKAPRAAEPSARYYHVDVLQPPRPENENLMPAIGGKKSSGGSCSPTYAVQVSVDAAGGAKAGDPIAVGGVNGAAGAEAGRGHGGLSALVGVVAASSAATALAAGAAGPVTAFGLFALLLGGLSLAMAGVVAGVLEFGSLDPVHTSN</sequence>
<feature type="non-terminal residue" evidence="2">
    <location>
        <position position="1"/>
    </location>
</feature>
<keyword evidence="1" id="KW-1133">Transmembrane helix</keyword>
<accession>A0AAQ3XDE6</accession>
<protein>
    <submittedName>
        <fullName evidence="2">Uncharacterized protein</fullName>
    </submittedName>
</protein>
<dbReference type="Proteomes" id="UP001341281">
    <property type="component" value="Chromosome 09"/>
</dbReference>
<proteinExistence type="predicted"/>
<dbReference type="EMBL" id="CP144753">
    <property type="protein sequence ID" value="WVZ94753.1"/>
    <property type="molecule type" value="Genomic_DNA"/>
</dbReference>
<evidence type="ECO:0000313" key="2">
    <source>
        <dbReference type="EMBL" id="WVZ94753.1"/>
    </source>
</evidence>
<keyword evidence="1" id="KW-0472">Membrane</keyword>
<gene>
    <name evidence="2" type="ORF">U9M48_040615</name>
</gene>
<dbReference type="AlphaFoldDB" id="A0AAQ3XDE6"/>
<keyword evidence="3" id="KW-1185">Reference proteome</keyword>
<name>A0AAQ3XDE6_PASNO</name>
<organism evidence="2 3">
    <name type="scientific">Paspalum notatum var. saurae</name>
    <dbReference type="NCBI Taxonomy" id="547442"/>
    <lineage>
        <taxon>Eukaryota</taxon>
        <taxon>Viridiplantae</taxon>
        <taxon>Streptophyta</taxon>
        <taxon>Embryophyta</taxon>
        <taxon>Tracheophyta</taxon>
        <taxon>Spermatophyta</taxon>
        <taxon>Magnoliopsida</taxon>
        <taxon>Liliopsida</taxon>
        <taxon>Poales</taxon>
        <taxon>Poaceae</taxon>
        <taxon>PACMAD clade</taxon>
        <taxon>Panicoideae</taxon>
        <taxon>Andropogonodae</taxon>
        <taxon>Paspaleae</taxon>
        <taxon>Paspalinae</taxon>
        <taxon>Paspalum</taxon>
    </lineage>
</organism>
<feature type="transmembrane region" description="Helical" evidence="1">
    <location>
        <begin position="185"/>
        <end position="207"/>
    </location>
</feature>
<reference evidence="2 3" key="1">
    <citation type="submission" date="2024-02" db="EMBL/GenBank/DDBJ databases">
        <title>High-quality chromosome-scale genome assembly of Pensacola bahiagrass (Paspalum notatum Flugge var. saurae).</title>
        <authorList>
            <person name="Vega J.M."/>
            <person name="Podio M."/>
            <person name="Orjuela J."/>
            <person name="Siena L.A."/>
            <person name="Pessino S.C."/>
            <person name="Combes M.C."/>
            <person name="Mariac C."/>
            <person name="Albertini E."/>
            <person name="Pupilli F."/>
            <person name="Ortiz J.P.A."/>
            <person name="Leblanc O."/>
        </authorList>
    </citation>
    <scope>NUCLEOTIDE SEQUENCE [LARGE SCALE GENOMIC DNA]</scope>
    <source>
        <strain evidence="2">R1</strain>
        <tissue evidence="2">Leaf</tissue>
    </source>
</reference>
<keyword evidence="1" id="KW-0812">Transmembrane</keyword>
<evidence type="ECO:0000256" key="1">
    <source>
        <dbReference type="SAM" id="Phobius"/>
    </source>
</evidence>
<feature type="transmembrane region" description="Helical" evidence="1">
    <location>
        <begin position="158"/>
        <end position="179"/>
    </location>
</feature>
<evidence type="ECO:0000313" key="3">
    <source>
        <dbReference type="Proteomes" id="UP001341281"/>
    </source>
</evidence>